<dbReference type="Proteomes" id="UP000178089">
    <property type="component" value="Unassembled WGS sequence"/>
</dbReference>
<feature type="transmembrane region" description="Helical" evidence="1">
    <location>
        <begin position="43"/>
        <end position="65"/>
    </location>
</feature>
<sequence>MSNQYELIFIFASVIIGVVSASYFYISAGVFDRLNLLQRPLKWIAAGMFIIAIGVLMAAFISYEAKLGFELIFYGLPLQVLFYILYIIGSLMILIGARRFTHRSLKDNVVDVSLQSR</sequence>
<feature type="transmembrane region" description="Helical" evidence="1">
    <location>
        <begin position="71"/>
        <end position="97"/>
    </location>
</feature>
<dbReference type="AlphaFoldDB" id="A0A1G2N0F4"/>
<gene>
    <name evidence="2" type="ORF">A3F51_02810</name>
</gene>
<feature type="transmembrane region" description="Helical" evidence="1">
    <location>
        <begin position="6"/>
        <end position="31"/>
    </location>
</feature>
<evidence type="ECO:0000313" key="2">
    <source>
        <dbReference type="EMBL" id="OHA28681.1"/>
    </source>
</evidence>
<dbReference type="EMBL" id="MHRT01000010">
    <property type="protein sequence ID" value="OHA28681.1"/>
    <property type="molecule type" value="Genomic_DNA"/>
</dbReference>
<name>A0A1G2N0F4_9BACT</name>
<evidence type="ECO:0000313" key="3">
    <source>
        <dbReference type="Proteomes" id="UP000178089"/>
    </source>
</evidence>
<evidence type="ECO:0000256" key="1">
    <source>
        <dbReference type="SAM" id="Phobius"/>
    </source>
</evidence>
<keyword evidence="1" id="KW-1133">Transmembrane helix</keyword>
<proteinExistence type="predicted"/>
<organism evidence="2 3">
    <name type="scientific">Candidatus Taylorbacteria bacterium RIFCSPHIGHO2_12_FULL_45_16</name>
    <dbReference type="NCBI Taxonomy" id="1802315"/>
    <lineage>
        <taxon>Bacteria</taxon>
        <taxon>Candidatus Tayloriibacteriota</taxon>
    </lineage>
</organism>
<keyword evidence="1" id="KW-0812">Transmembrane</keyword>
<comment type="caution">
    <text evidence="2">The sequence shown here is derived from an EMBL/GenBank/DDBJ whole genome shotgun (WGS) entry which is preliminary data.</text>
</comment>
<accession>A0A1G2N0F4</accession>
<protein>
    <submittedName>
        <fullName evidence="2">Uncharacterized protein</fullName>
    </submittedName>
</protein>
<keyword evidence="1" id="KW-0472">Membrane</keyword>
<reference evidence="2 3" key="1">
    <citation type="journal article" date="2016" name="Nat. Commun.">
        <title>Thousands of microbial genomes shed light on interconnected biogeochemical processes in an aquifer system.</title>
        <authorList>
            <person name="Anantharaman K."/>
            <person name="Brown C.T."/>
            <person name="Hug L.A."/>
            <person name="Sharon I."/>
            <person name="Castelle C.J."/>
            <person name="Probst A.J."/>
            <person name="Thomas B.C."/>
            <person name="Singh A."/>
            <person name="Wilkins M.J."/>
            <person name="Karaoz U."/>
            <person name="Brodie E.L."/>
            <person name="Williams K.H."/>
            <person name="Hubbard S.S."/>
            <person name="Banfield J.F."/>
        </authorList>
    </citation>
    <scope>NUCLEOTIDE SEQUENCE [LARGE SCALE GENOMIC DNA]</scope>
</reference>